<keyword evidence="2" id="KW-1185">Reference proteome</keyword>
<dbReference type="PANTHER" id="PTHR35548:SF1">
    <property type="entry name" value="EXPRESSED PROTEIN"/>
    <property type="match status" value="1"/>
</dbReference>
<dbReference type="Proteomes" id="UP001633002">
    <property type="component" value="Unassembled WGS sequence"/>
</dbReference>
<dbReference type="EMBL" id="JBJQOH010000001">
    <property type="protein sequence ID" value="KAL3700525.1"/>
    <property type="molecule type" value="Genomic_DNA"/>
</dbReference>
<reference evidence="1 2" key="1">
    <citation type="submission" date="2024-09" db="EMBL/GenBank/DDBJ databases">
        <title>Chromosome-scale assembly of Riccia sorocarpa.</title>
        <authorList>
            <person name="Paukszto L."/>
        </authorList>
    </citation>
    <scope>NUCLEOTIDE SEQUENCE [LARGE SCALE GENOMIC DNA]</scope>
    <source>
        <strain evidence="1">LP-2024</strain>
        <tissue evidence="1">Aerial parts of the thallus</tissue>
    </source>
</reference>
<proteinExistence type="predicted"/>
<accession>A0ABD3IDK5</accession>
<gene>
    <name evidence="1" type="ORF">R1sor_018547</name>
</gene>
<comment type="caution">
    <text evidence="1">The sequence shown here is derived from an EMBL/GenBank/DDBJ whole genome shotgun (WGS) entry which is preliminary data.</text>
</comment>
<protein>
    <submittedName>
        <fullName evidence="1">Uncharacterized protein</fullName>
    </submittedName>
</protein>
<dbReference type="AlphaFoldDB" id="A0ABD3IDK5"/>
<name>A0ABD3IDK5_9MARC</name>
<dbReference type="PANTHER" id="PTHR35548">
    <property type="entry name" value="EXPRESSED PROTEIN"/>
    <property type="match status" value="1"/>
</dbReference>
<evidence type="ECO:0000313" key="2">
    <source>
        <dbReference type="Proteomes" id="UP001633002"/>
    </source>
</evidence>
<evidence type="ECO:0000313" key="1">
    <source>
        <dbReference type="EMBL" id="KAL3700525.1"/>
    </source>
</evidence>
<organism evidence="1 2">
    <name type="scientific">Riccia sorocarpa</name>
    <dbReference type="NCBI Taxonomy" id="122646"/>
    <lineage>
        <taxon>Eukaryota</taxon>
        <taxon>Viridiplantae</taxon>
        <taxon>Streptophyta</taxon>
        <taxon>Embryophyta</taxon>
        <taxon>Marchantiophyta</taxon>
        <taxon>Marchantiopsida</taxon>
        <taxon>Marchantiidae</taxon>
        <taxon>Marchantiales</taxon>
        <taxon>Ricciaceae</taxon>
        <taxon>Riccia</taxon>
    </lineage>
</organism>
<sequence length="171" mass="18733">MHWSGIQIAIKEALKYSLRRLSGFNFKVEKVEWWWGEVGEVVPAFSSASSCACQGAVGGRAIAGPNDPYPKLVAVGRTVESEPEEFVRVCLTSVWTPVYVLLTVSCSAGSRKVHHVNRTSIGVMRSSGVDACADACWKSVCATAHHVRNWNGICMSRCQSQCLKTIRSERA</sequence>
<dbReference type="InterPro" id="IPR038934">
    <property type="entry name" value="At5g64816-like"/>
</dbReference>